<evidence type="ECO:0000256" key="1">
    <source>
        <dbReference type="SAM" id="Phobius"/>
    </source>
</evidence>
<dbReference type="Proteomes" id="UP001597267">
    <property type="component" value="Unassembled WGS sequence"/>
</dbReference>
<proteinExistence type="predicted"/>
<dbReference type="Pfam" id="PF11151">
    <property type="entry name" value="DUF2929"/>
    <property type="match status" value="1"/>
</dbReference>
<gene>
    <name evidence="2" type="ORF">ACFQ5M_05700</name>
</gene>
<organism evidence="2 3">
    <name type="scientific">Agrilactobacillus yilanensis</name>
    <dbReference type="NCBI Taxonomy" id="2485997"/>
    <lineage>
        <taxon>Bacteria</taxon>
        <taxon>Bacillati</taxon>
        <taxon>Bacillota</taxon>
        <taxon>Bacilli</taxon>
        <taxon>Lactobacillales</taxon>
        <taxon>Lactobacillaceae</taxon>
        <taxon>Agrilactobacillus</taxon>
    </lineage>
</organism>
<dbReference type="EMBL" id="JBHTOP010000013">
    <property type="protein sequence ID" value="MFD1671581.1"/>
    <property type="molecule type" value="Genomic_DNA"/>
</dbReference>
<dbReference type="InterPro" id="IPR021324">
    <property type="entry name" value="DUF2929"/>
</dbReference>
<name>A0ABW4J5D6_9LACO</name>
<dbReference type="RefSeq" id="WP_125715638.1">
    <property type="nucleotide sequence ID" value="NZ_JBHTOP010000013.1"/>
</dbReference>
<evidence type="ECO:0000313" key="2">
    <source>
        <dbReference type="EMBL" id="MFD1671581.1"/>
    </source>
</evidence>
<sequence length="61" mass="6684">MRYVMMVFWGVVFGFIIGFIGSALTQTTFILQQSLIVGGVFGLLVGFVPPLLGWSKKLSSK</sequence>
<keyword evidence="1" id="KW-0472">Membrane</keyword>
<evidence type="ECO:0000313" key="3">
    <source>
        <dbReference type="Proteomes" id="UP001597267"/>
    </source>
</evidence>
<protein>
    <submittedName>
        <fullName evidence="2">YjzD family protein</fullName>
    </submittedName>
</protein>
<comment type="caution">
    <text evidence="2">The sequence shown here is derived from an EMBL/GenBank/DDBJ whole genome shotgun (WGS) entry which is preliminary data.</text>
</comment>
<keyword evidence="1" id="KW-1133">Transmembrane helix</keyword>
<feature type="transmembrane region" description="Helical" evidence="1">
    <location>
        <begin position="35"/>
        <end position="54"/>
    </location>
</feature>
<keyword evidence="1" id="KW-0812">Transmembrane</keyword>
<keyword evidence="3" id="KW-1185">Reference proteome</keyword>
<accession>A0ABW4J5D6</accession>
<reference evidence="3" key="1">
    <citation type="journal article" date="2019" name="Int. J. Syst. Evol. Microbiol.">
        <title>The Global Catalogue of Microorganisms (GCM) 10K type strain sequencing project: providing services to taxonomists for standard genome sequencing and annotation.</title>
        <authorList>
            <consortium name="The Broad Institute Genomics Platform"/>
            <consortium name="The Broad Institute Genome Sequencing Center for Infectious Disease"/>
            <person name="Wu L."/>
            <person name="Ma J."/>
        </authorList>
    </citation>
    <scope>NUCLEOTIDE SEQUENCE [LARGE SCALE GENOMIC DNA]</scope>
    <source>
        <strain evidence="3">CCM 8896</strain>
    </source>
</reference>